<accession>A0ABN1B7S8</accession>
<organism evidence="1 2">
    <name type="scientific">Streptomyces olivaceiscleroticus</name>
    <dbReference type="NCBI Taxonomy" id="68245"/>
    <lineage>
        <taxon>Bacteria</taxon>
        <taxon>Bacillati</taxon>
        <taxon>Actinomycetota</taxon>
        <taxon>Actinomycetes</taxon>
        <taxon>Kitasatosporales</taxon>
        <taxon>Streptomycetaceae</taxon>
        <taxon>Streptomyces</taxon>
    </lineage>
</organism>
<name>A0ABN1B7S8_9ACTN</name>
<dbReference type="EMBL" id="BAAABY010000048">
    <property type="protein sequence ID" value="GAA0491791.1"/>
    <property type="molecule type" value="Genomic_DNA"/>
</dbReference>
<dbReference type="Pfam" id="PF18844">
    <property type="entry name" value="baeRF_family2"/>
    <property type="match status" value="1"/>
</dbReference>
<dbReference type="InterPro" id="IPR042226">
    <property type="entry name" value="eFR1_2_sf"/>
</dbReference>
<dbReference type="SUPFAM" id="SSF53137">
    <property type="entry name" value="Translational machinery components"/>
    <property type="match status" value="1"/>
</dbReference>
<reference evidence="1 2" key="1">
    <citation type="journal article" date="2019" name="Int. J. Syst. Evol. Microbiol.">
        <title>The Global Catalogue of Microorganisms (GCM) 10K type strain sequencing project: providing services to taxonomists for standard genome sequencing and annotation.</title>
        <authorList>
            <consortium name="The Broad Institute Genomics Platform"/>
            <consortium name="The Broad Institute Genome Sequencing Center for Infectious Disease"/>
            <person name="Wu L."/>
            <person name="Ma J."/>
        </authorList>
    </citation>
    <scope>NUCLEOTIDE SEQUENCE [LARGE SCALE GENOMIC DNA]</scope>
    <source>
        <strain evidence="1 2">JCM 4805</strain>
    </source>
</reference>
<evidence type="ECO:0000313" key="1">
    <source>
        <dbReference type="EMBL" id="GAA0491791.1"/>
    </source>
</evidence>
<evidence type="ECO:0000313" key="2">
    <source>
        <dbReference type="Proteomes" id="UP001500909"/>
    </source>
</evidence>
<comment type="caution">
    <text evidence="1">The sequence shown here is derived from an EMBL/GenBank/DDBJ whole genome shotgun (WGS) entry which is preliminary data.</text>
</comment>
<keyword evidence="1" id="KW-0378">Hydrolase</keyword>
<dbReference type="RefSeq" id="WP_346099120.1">
    <property type="nucleotide sequence ID" value="NZ_BAAABY010000048.1"/>
</dbReference>
<keyword evidence="2" id="KW-1185">Reference proteome</keyword>
<sequence>MRLSLLQPIVERPGPWASVYADVSHDTEDAAKQQELSARDAADRLSALGADDATCRAVHDCLTSLRRPGQSLTHSGRAIFATGGEVVLDTPLAGPPVTRDVTWSPVPRLAPLLDALGENPVCLVVYVDRTGADFELRSDTARSDAGQVSGDDYPVHRTATGDWSERHFQLKVENTWEQNAGEIADAVAQAFEHSGAELILLAGDARERRSVHDRLPEQLRAVAYESEHGGRARGADSTRLERDIAQVRAGLELDHTSDIIQRFQAGSGRSNGESDVAAGVPNLIEAAREHRIDTLLISPDGGDAGREVWVGPDPDQLAVRGSEMQYLGEVHPTPARADDALLRAAVAGGAQAVMLHHTDEEPPGGLGALLRWSTPVTH</sequence>
<dbReference type="GO" id="GO:0016787">
    <property type="term" value="F:hydrolase activity"/>
    <property type="evidence" value="ECO:0007669"/>
    <property type="project" value="UniProtKB-KW"/>
</dbReference>
<dbReference type="Proteomes" id="UP001500909">
    <property type="component" value="Unassembled WGS sequence"/>
</dbReference>
<gene>
    <name evidence="1" type="ORF">GCM10010361_66370</name>
</gene>
<dbReference type="InterPro" id="IPR040701">
    <property type="entry name" value="Bact_RF_family2"/>
</dbReference>
<proteinExistence type="predicted"/>
<dbReference type="Gene3D" id="3.30.420.60">
    <property type="entry name" value="eRF1 domain 2"/>
    <property type="match status" value="1"/>
</dbReference>
<protein>
    <submittedName>
        <fullName evidence="1">Vms1/Ankzf1 family peptidyl-tRNA hydrolase</fullName>
    </submittedName>
</protein>